<protein>
    <submittedName>
        <fullName evidence="1">Uncharacterized protein</fullName>
    </submittedName>
</protein>
<reference evidence="1 2" key="1">
    <citation type="journal article" date="2015" name="Biotechnol. Biofuels">
        <title>Enhanced degradation of softwood versus hardwood by the white-rot fungus Pycnoporus coccineus.</title>
        <authorList>
            <person name="Couturier M."/>
            <person name="Navarro D."/>
            <person name="Chevret D."/>
            <person name="Henrissat B."/>
            <person name="Piumi F."/>
            <person name="Ruiz-Duenas F.J."/>
            <person name="Martinez A.T."/>
            <person name="Grigoriev I.V."/>
            <person name="Riley R."/>
            <person name="Lipzen A."/>
            <person name="Berrin J.G."/>
            <person name="Master E.R."/>
            <person name="Rosso M.N."/>
        </authorList>
    </citation>
    <scope>NUCLEOTIDE SEQUENCE [LARGE SCALE GENOMIC DNA]</scope>
    <source>
        <strain evidence="1 2">BRFM310</strain>
    </source>
</reference>
<name>A0A1Y2IVA8_TRAC3</name>
<dbReference type="OrthoDB" id="3253137at2759"/>
<accession>A0A1Y2IVA8</accession>
<dbReference type="Proteomes" id="UP000193067">
    <property type="component" value="Unassembled WGS sequence"/>
</dbReference>
<dbReference type="STRING" id="1353009.A0A1Y2IVA8"/>
<evidence type="ECO:0000313" key="1">
    <source>
        <dbReference type="EMBL" id="OSD04583.1"/>
    </source>
</evidence>
<proteinExistence type="predicted"/>
<organism evidence="1 2">
    <name type="scientific">Trametes coccinea (strain BRFM310)</name>
    <name type="common">Pycnoporus coccineus</name>
    <dbReference type="NCBI Taxonomy" id="1353009"/>
    <lineage>
        <taxon>Eukaryota</taxon>
        <taxon>Fungi</taxon>
        <taxon>Dikarya</taxon>
        <taxon>Basidiomycota</taxon>
        <taxon>Agaricomycotina</taxon>
        <taxon>Agaricomycetes</taxon>
        <taxon>Polyporales</taxon>
        <taxon>Polyporaceae</taxon>
        <taxon>Trametes</taxon>
    </lineage>
</organism>
<gene>
    <name evidence="1" type="ORF">PYCCODRAFT_111762</name>
</gene>
<dbReference type="EMBL" id="KZ084096">
    <property type="protein sequence ID" value="OSD04583.1"/>
    <property type="molecule type" value="Genomic_DNA"/>
</dbReference>
<keyword evidence="2" id="KW-1185">Reference proteome</keyword>
<evidence type="ECO:0000313" key="2">
    <source>
        <dbReference type="Proteomes" id="UP000193067"/>
    </source>
</evidence>
<sequence>MGKWTLEHHDEVLRNKIKNLVQGAVKRMNTEKEGPSISYEAFVEELDEGDSFTTGLIDVLVKEMAERRTRPNPIDRRLISERTAKALRMQAAPLHIYRGPSSLSHRSRRGVPVLPPRSYSTFRDLLSESDGEDEYGTVINTSGPLEGVRLNTEFTSRLSCYQWTRLAYGPSLPVSAVCSVYLAYEHG</sequence>
<dbReference type="AlphaFoldDB" id="A0A1Y2IVA8"/>